<proteinExistence type="predicted"/>
<organism evidence="1 2">
    <name type="scientific">Hydrogenophaga atypica</name>
    <dbReference type="NCBI Taxonomy" id="249409"/>
    <lineage>
        <taxon>Bacteria</taxon>
        <taxon>Pseudomonadati</taxon>
        <taxon>Pseudomonadota</taxon>
        <taxon>Betaproteobacteria</taxon>
        <taxon>Burkholderiales</taxon>
        <taxon>Comamonadaceae</taxon>
        <taxon>Hydrogenophaga</taxon>
    </lineage>
</organism>
<protein>
    <submittedName>
        <fullName evidence="1">Uncharacterized protein</fullName>
    </submittedName>
</protein>
<accession>A0ABW2QLQ9</accession>
<reference evidence="2" key="1">
    <citation type="journal article" date="2019" name="Int. J. Syst. Evol. Microbiol.">
        <title>The Global Catalogue of Microorganisms (GCM) 10K type strain sequencing project: providing services to taxonomists for standard genome sequencing and annotation.</title>
        <authorList>
            <consortium name="The Broad Institute Genomics Platform"/>
            <consortium name="The Broad Institute Genome Sequencing Center for Infectious Disease"/>
            <person name="Wu L."/>
            <person name="Ma J."/>
        </authorList>
    </citation>
    <scope>NUCLEOTIDE SEQUENCE [LARGE SCALE GENOMIC DNA]</scope>
    <source>
        <strain evidence="2">CGMCC 1.12371</strain>
    </source>
</reference>
<dbReference type="EMBL" id="JBHTCA010000014">
    <property type="protein sequence ID" value="MFC7410328.1"/>
    <property type="molecule type" value="Genomic_DNA"/>
</dbReference>
<gene>
    <name evidence="1" type="ORF">ACFQPB_15795</name>
</gene>
<evidence type="ECO:0000313" key="1">
    <source>
        <dbReference type="EMBL" id="MFC7410328.1"/>
    </source>
</evidence>
<evidence type="ECO:0000313" key="2">
    <source>
        <dbReference type="Proteomes" id="UP001596501"/>
    </source>
</evidence>
<dbReference type="Proteomes" id="UP001596501">
    <property type="component" value="Unassembled WGS sequence"/>
</dbReference>
<sequence length="234" mass="26345">MQYGPLSESAALCKPIASLRAAGFFRAKVLFGTYITRVIHKTYKEPDAMAQHSTHTTDPAWPHFGRDALDRQHAAFTIVAHLKSLGLGGWTTHLLSWLARFDGIEPHIPREHEPLTCVRQILYSFVLAGRHISDAHGNQLKEDVTAALLDADFVKYIAYWLPHEGDSSAPSTDQQPAGHRLHLWNPLNQSWLSYTQDVESLTTSREQGMVYLRVTRSTGLDRAAHRDRLWGVEA</sequence>
<comment type="caution">
    <text evidence="1">The sequence shown here is derived from an EMBL/GenBank/DDBJ whole genome shotgun (WGS) entry which is preliminary data.</text>
</comment>
<keyword evidence="2" id="KW-1185">Reference proteome</keyword>
<name>A0ABW2QLQ9_9BURK</name>